<keyword evidence="2" id="KW-0547">Nucleotide-binding</keyword>
<proteinExistence type="inferred from homology"/>
<dbReference type="GO" id="GO:0005694">
    <property type="term" value="C:chromosome"/>
    <property type="evidence" value="ECO:0007669"/>
    <property type="project" value="UniProtKB-ARBA"/>
</dbReference>
<dbReference type="AlphaFoldDB" id="A0AAD5UQC3"/>
<dbReference type="Proteomes" id="UP001212997">
    <property type="component" value="Unassembled WGS sequence"/>
</dbReference>
<evidence type="ECO:0000259" key="6">
    <source>
        <dbReference type="Pfam" id="PF13087"/>
    </source>
</evidence>
<accession>A0AAD5UQC3</accession>
<keyword evidence="4" id="KW-0347">Helicase</keyword>
<sequence>MGLILYFRFTHHLGRATISRIHGPPGYSVSANTNSQSLQSHRLHTLKDDVLSKASQSYRDHFHRLIEAEREASAKLFSQRASEGLEELVANGYCLTDLSSTYRGGDLLGRHIYDFAHKDRRRRLTKLRYHHFRDGAHVIASNGHSGSTDQDAYRGTVVKSERQLLRVAFRQYCNDLDTELCRLDVGYPSLIYDQMQEALDLATENINTEPSPDEITSIKGSSLGGGIISSFLSTRVINDPMLGISLLAPNPGRESGRPRAQWTQFNSDTFHIFGLPECRLFDTRVPGLEVSLFERLLTLRSVPLVTLDTQYRMHPSISQFVSTEFYDGLLQDGTVDRHGNPHLRFSAPISSYSERIGGLNILFLDHDSRETKRGGSWYNSPEATLVLQYVEDLLLQNPDLRGADIGIISPYKAQAHMLLSMFSDLQPNVPTVLHSERIAELRDVKIQTVDGFQGSEEDVIIFSTVRKHGRISEFIADERRLNVALTRAKRAFVLVGNSDFLSQRYGSRTALLRFIQFLHKKKCVLKIDNTSIEKMQPRGFSHVW</sequence>
<dbReference type="GO" id="GO:0004386">
    <property type="term" value="F:helicase activity"/>
    <property type="evidence" value="ECO:0007669"/>
    <property type="project" value="UniProtKB-KW"/>
</dbReference>
<evidence type="ECO:0000256" key="4">
    <source>
        <dbReference type="ARBA" id="ARBA00022806"/>
    </source>
</evidence>
<comment type="caution">
    <text evidence="7">The sequence shown here is derived from an EMBL/GenBank/DDBJ whole genome shotgun (WGS) entry which is preliminary data.</text>
</comment>
<evidence type="ECO:0000256" key="1">
    <source>
        <dbReference type="ARBA" id="ARBA00007913"/>
    </source>
</evidence>
<dbReference type="FunFam" id="3.40.50.300:FF:000326">
    <property type="entry name" value="P-loop containing nucleoside triphosphate hydrolase"/>
    <property type="match status" value="1"/>
</dbReference>
<comment type="similarity">
    <text evidence="1">Belongs to the DNA2/NAM7 helicase family.</text>
</comment>
<evidence type="ECO:0000313" key="7">
    <source>
        <dbReference type="EMBL" id="KAJ3474699.1"/>
    </source>
</evidence>
<dbReference type="InterPro" id="IPR027417">
    <property type="entry name" value="P-loop_NTPase"/>
</dbReference>
<dbReference type="PANTHER" id="PTHR10887:SF495">
    <property type="entry name" value="HELICASE SENATAXIN ISOFORM X1-RELATED"/>
    <property type="match status" value="1"/>
</dbReference>
<keyword evidence="3" id="KW-0378">Hydrolase</keyword>
<dbReference type="GO" id="GO:0005524">
    <property type="term" value="F:ATP binding"/>
    <property type="evidence" value="ECO:0007669"/>
    <property type="project" value="UniProtKB-KW"/>
</dbReference>
<evidence type="ECO:0000256" key="5">
    <source>
        <dbReference type="ARBA" id="ARBA00022840"/>
    </source>
</evidence>
<evidence type="ECO:0000313" key="8">
    <source>
        <dbReference type="Proteomes" id="UP001212997"/>
    </source>
</evidence>
<name>A0AAD5UQC3_9APHY</name>
<gene>
    <name evidence="7" type="ORF">NLI96_g12309</name>
</gene>
<feature type="domain" description="DNA2/NAM7 helicase-like C-terminal" evidence="6">
    <location>
        <begin position="288"/>
        <end position="498"/>
    </location>
</feature>
<dbReference type="Gene3D" id="2.40.30.270">
    <property type="match status" value="1"/>
</dbReference>
<dbReference type="PANTHER" id="PTHR10887">
    <property type="entry name" value="DNA2/NAM7 HELICASE FAMILY"/>
    <property type="match status" value="1"/>
</dbReference>
<evidence type="ECO:0000256" key="2">
    <source>
        <dbReference type="ARBA" id="ARBA00022741"/>
    </source>
</evidence>
<dbReference type="InterPro" id="IPR045055">
    <property type="entry name" value="DNA2/NAM7-like"/>
</dbReference>
<keyword evidence="5" id="KW-0067">ATP-binding</keyword>
<dbReference type="SUPFAM" id="SSF52540">
    <property type="entry name" value="P-loop containing nucleoside triphosphate hydrolases"/>
    <property type="match status" value="1"/>
</dbReference>
<evidence type="ECO:0000256" key="3">
    <source>
        <dbReference type="ARBA" id="ARBA00022801"/>
    </source>
</evidence>
<organism evidence="7 8">
    <name type="scientific">Meripilus lineatus</name>
    <dbReference type="NCBI Taxonomy" id="2056292"/>
    <lineage>
        <taxon>Eukaryota</taxon>
        <taxon>Fungi</taxon>
        <taxon>Dikarya</taxon>
        <taxon>Basidiomycota</taxon>
        <taxon>Agaricomycotina</taxon>
        <taxon>Agaricomycetes</taxon>
        <taxon>Polyporales</taxon>
        <taxon>Meripilaceae</taxon>
        <taxon>Meripilus</taxon>
    </lineage>
</organism>
<dbReference type="Pfam" id="PF13087">
    <property type="entry name" value="AAA_12"/>
    <property type="match status" value="1"/>
</dbReference>
<keyword evidence="8" id="KW-1185">Reference proteome</keyword>
<protein>
    <recommendedName>
        <fullName evidence="6">DNA2/NAM7 helicase-like C-terminal domain-containing protein</fullName>
    </recommendedName>
</protein>
<dbReference type="InterPro" id="IPR041679">
    <property type="entry name" value="DNA2/NAM7-like_C"/>
</dbReference>
<dbReference type="CDD" id="cd18808">
    <property type="entry name" value="SF1_C_Upf1"/>
    <property type="match status" value="1"/>
</dbReference>
<dbReference type="Gene3D" id="3.40.50.300">
    <property type="entry name" value="P-loop containing nucleotide triphosphate hydrolases"/>
    <property type="match status" value="2"/>
</dbReference>
<dbReference type="GO" id="GO:0016787">
    <property type="term" value="F:hydrolase activity"/>
    <property type="evidence" value="ECO:0007669"/>
    <property type="project" value="UniProtKB-KW"/>
</dbReference>
<dbReference type="InterPro" id="IPR047187">
    <property type="entry name" value="SF1_C_Upf1"/>
</dbReference>
<dbReference type="EMBL" id="JANAWD010001001">
    <property type="protein sequence ID" value="KAJ3474699.1"/>
    <property type="molecule type" value="Genomic_DNA"/>
</dbReference>
<reference evidence="7" key="1">
    <citation type="submission" date="2022-07" db="EMBL/GenBank/DDBJ databases">
        <title>Genome Sequence of Physisporinus lineatus.</title>
        <authorList>
            <person name="Buettner E."/>
        </authorList>
    </citation>
    <scope>NUCLEOTIDE SEQUENCE</scope>
    <source>
        <strain evidence="7">VT162</strain>
    </source>
</reference>